<feature type="compositionally biased region" description="Low complexity" evidence="1">
    <location>
        <begin position="165"/>
        <end position="180"/>
    </location>
</feature>
<feature type="compositionally biased region" description="Basic and acidic residues" evidence="1">
    <location>
        <begin position="192"/>
        <end position="201"/>
    </location>
</feature>
<feature type="compositionally biased region" description="Basic residues" evidence="1">
    <location>
        <begin position="326"/>
        <end position="335"/>
    </location>
</feature>
<evidence type="ECO:0000256" key="1">
    <source>
        <dbReference type="SAM" id="MobiDB-lite"/>
    </source>
</evidence>
<name>K1R4I1_MAGGI</name>
<feature type="region of interest" description="Disordered" evidence="1">
    <location>
        <begin position="99"/>
        <end position="211"/>
    </location>
</feature>
<dbReference type="HOGENOM" id="CLU_517053_0_0_1"/>
<feature type="compositionally biased region" description="Basic and acidic residues" evidence="1">
    <location>
        <begin position="149"/>
        <end position="164"/>
    </location>
</feature>
<protein>
    <submittedName>
        <fullName evidence="2">Uncharacterized protein</fullName>
    </submittedName>
</protein>
<organism evidence="2">
    <name type="scientific">Magallana gigas</name>
    <name type="common">Pacific oyster</name>
    <name type="synonym">Crassostrea gigas</name>
    <dbReference type="NCBI Taxonomy" id="29159"/>
    <lineage>
        <taxon>Eukaryota</taxon>
        <taxon>Metazoa</taxon>
        <taxon>Spiralia</taxon>
        <taxon>Lophotrochozoa</taxon>
        <taxon>Mollusca</taxon>
        <taxon>Bivalvia</taxon>
        <taxon>Autobranchia</taxon>
        <taxon>Pteriomorphia</taxon>
        <taxon>Ostreida</taxon>
        <taxon>Ostreoidea</taxon>
        <taxon>Ostreidae</taxon>
        <taxon>Magallana</taxon>
    </lineage>
</organism>
<accession>K1R4I1</accession>
<feature type="region of interest" description="Disordered" evidence="1">
    <location>
        <begin position="321"/>
        <end position="381"/>
    </location>
</feature>
<proteinExistence type="predicted"/>
<dbReference type="InParanoid" id="K1R4I1"/>
<feature type="compositionally biased region" description="Basic residues" evidence="1">
    <location>
        <begin position="182"/>
        <end position="191"/>
    </location>
</feature>
<feature type="compositionally biased region" description="Low complexity" evidence="1">
    <location>
        <begin position="105"/>
        <end position="131"/>
    </location>
</feature>
<reference evidence="2" key="1">
    <citation type="journal article" date="2012" name="Nature">
        <title>The oyster genome reveals stress adaptation and complexity of shell formation.</title>
        <authorList>
            <person name="Zhang G."/>
            <person name="Fang X."/>
            <person name="Guo X."/>
            <person name="Li L."/>
            <person name="Luo R."/>
            <person name="Xu F."/>
            <person name="Yang P."/>
            <person name="Zhang L."/>
            <person name="Wang X."/>
            <person name="Qi H."/>
            <person name="Xiong Z."/>
            <person name="Que H."/>
            <person name="Xie Y."/>
            <person name="Holland P.W."/>
            <person name="Paps J."/>
            <person name="Zhu Y."/>
            <person name="Wu F."/>
            <person name="Chen Y."/>
            <person name="Wang J."/>
            <person name="Peng C."/>
            <person name="Meng J."/>
            <person name="Yang L."/>
            <person name="Liu J."/>
            <person name="Wen B."/>
            <person name="Zhang N."/>
            <person name="Huang Z."/>
            <person name="Zhu Q."/>
            <person name="Feng Y."/>
            <person name="Mount A."/>
            <person name="Hedgecock D."/>
            <person name="Xu Z."/>
            <person name="Liu Y."/>
            <person name="Domazet-Loso T."/>
            <person name="Du Y."/>
            <person name="Sun X."/>
            <person name="Zhang S."/>
            <person name="Liu B."/>
            <person name="Cheng P."/>
            <person name="Jiang X."/>
            <person name="Li J."/>
            <person name="Fan D."/>
            <person name="Wang W."/>
            <person name="Fu W."/>
            <person name="Wang T."/>
            <person name="Wang B."/>
            <person name="Zhang J."/>
            <person name="Peng Z."/>
            <person name="Li Y."/>
            <person name="Li N."/>
            <person name="Wang J."/>
            <person name="Chen M."/>
            <person name="He Y."/>
            <person name="Tan F."/>
            <person name="Song X."/>
            <person name="Zheng Q."/>
            <person name="Huang R."/>
            <person name="Yang H."/>
            <person name="Du X."/>
            <person name="Chen L."/>
            <person name="Yang M."/>
            <person name="Gaffney P.M."/>
            <person name="Wang S."/>
            <person name="Luo L."/>
            <person name="She Z."/>
            <person name="Ming Y."/>
            <person name="Huang W."/>
            <person name="Zhang S."/>
            <person name="Huang B."/>
            <person name="Zhang Y."/>
            <person name="Qu T."/>
            <person name="Ni P."/>
            <person name="Miao G."/>
            <person name="Wang J."/>
            <person name="Wang Q."/>
            <person name="Steinberg C.E."/>
            <person name="Wang H."/>
            <person name="Li N."/>
            <person name="Qian L."/>
            <person name="Zhang G."/>
            <person name="Li Y."/>
            <person name="Yang H."/>
            <person name="Liu X."/>
            <person name="Wang J."/>
            <person name="Yin Y."/>
            <person name="Wang J."/>
        </authorList>
    </citation>
    <scope>NUCLEOTIDE SEQUENCE [LARGE SCALE GENOMIC DNA]</scope>
    <source>
        <strain evidence="2">05x7-T-G4-1.051#20</strain>
    </source>
</reference>
<sequence length="527" mass="59901">MPALESPSFSSSRIQRAYRINNIENAKLQGKLNLLEKEKIHSKRVINQDIRLISLTLDYINNCSGHSPEGLAPDSEEEYEREDEGPCFMYGERIVSRKKRRFKRSQSAAENSRSSGSLSSIPSSLPASIRPQSSPVGRATFVTTLNAKDSARDNDPYSDKESVHSESTSLSWMSESSSLTRKLIKANRGRPRRESLHEKGTRRMRSHSSANIQSLPRQLMPVDGGKSGAHDERRASTAMARNAGISEILNQRRPTLTSDAWKSHLAGQNKHGAAPMTMASQRQRIMDYKLQVNEERKSAVNQNFDVLHVVVLLCQAVAKPDDKSSTRYHVKKRIPPIKYPESSQPQSHDSDPDMTITKKPYRTPRKSEYDRKRNHPRKKEKFSPMYREKKHGLHGLSRKRHYDLGSRSGYRWMLYGSPMDHNYGHDHVDIPRGKVKSHWRRYAHHLAPKYAFLPSHYARRHARYGYRRSAVGRVGGRPIVVSIHPSFKAYNMRSASVLGYGLDSLLHDVVLASKLKSGKQATKAAYT</sequence>
<dbReference type="EMBL" id="JH816523">
    <property type="protein sequence ID" value="EKC40673.1"/>
    <property type="molecule type" value="Genomic_DNA"/>
</dbReference>
<gene>
    <name evidence="2" type="ORF">CGI_10014097</name>
</gene>
<evidence type="ECO:0000313" key="2">
    <source>
        <dbReference type="EMBL" id="EKC40673.1"/>
    </source>
</evidence>
<dbReference type="AlphaFoldDB" id="K1R4I1"/>